<dbReference type="Proteomes" id="UP001060104">
    <property type="component" value="Chromosome"/>
</dbReference>
<keyword evidence="3" id="KW-1185">Reference proteome</keyword>
<evidence type="ECO:0000313" key="2">
    <source>
        <dbReference type="EMBL" id="UVQ72785.1"/>
    </source>
</evidence>
<dbReference type="EMBL" id="CP103141">
    <property type="protein sequence ID" value="UVQ72785.1"/>
    <property type="molecule type" value="Genomic_DNA"/>
</dbReference>
<proteinExistence type="predicted"/>
<evidence type="ECO:0000313" key="3">
    <source>
        <dbReference type="Proteomes" id="UP001060104"/>
    </source>
</evidence>
<name>A0ABY5T588_9BACE</name>
<accession>A0ABY5T588</accession>
<keyword evidence="1" id="KW-0175">Coiled coil</keyword>
<evidence type="ECO:0000256" key="1">
    <source>
        <dbReference type="SAM" id="Coils"/>
    </source>
</evidence>
<reference evidence="2" key="1">
    <citation type="submission" date="2022-08" db="EMBL/GenBank/DDBJ databases">
        <title>Genome Sequencing of Bacteroides fragilis Group Isolates with Nanopore Technology.</title>
        <authorList>
            <person name="Tisza M.J."/>
            <person name="Smith D."/>
            <person name="Dekker J.P."/>
        </authorList>
    </citation>
    <scope>NUCLEOTIDE SEQUENCE</scope>
    <source>
        <strain evidence="2">BFG-527</strain>
    </source>
</reference>
<gene>
    <name evidence="2" type="ORF">NXY30_17110</name>
</gene>
<feature type="coiled-coil region" evidence="1">
    <location>
        <begin position="227"/>
        <end position="254"/>
    </location>
</feature>
<sequence length="325" mass="34031">MSETKTYVFPESGGNGGGSGMMAMLAPLLQQKGIDPNLLVAMNGKNNNSGFGGEGSWFIWVIFLFFLMGWGNNGNGWGNNGGGNNAGGIPNLINNDAGRELLMSAIQGNGQAINTLATNLNCSVGQIQQSINSVMTQIQGVGNQIGMSSQQIINSVQAGNCQIAQAIADCCCKTQNAITTQGYESQLAICNQTNTLVNTANQNTLSLRDGATANTNAILGKLDAMQNQALLDKIDALREAKSALQTQLSQEHQTSTFGQMIGQATAPLGAALGDLCSRLAKIECKQPETVTVPYSPIAAVPNCVAYQYGLYGGFNPYAAGNGFWG</sequence>
<protein>
    <submittedName>
        <fullName evidence="2">Uncharacterized protein</fullName>
    </submittedName>
</protein>
<organism evidence="2 3">
    <name type="scientific">Bacteroides faecis</name>
    <dbReference type="NCBI Taxonomy" id="674529"/>
    <lineage>
        <taxon>Bacteria</taxon>
        <taxon>Pseudomonadati</taxon>
        <taxon>Bacteroidota</taxon>
        <taxon>Bacteroidia</taxon>
        <taxon>Bacteroidales</taxon>
        <taxon>Bacteroidaceae</taxon>
        <taxon>Bacteroides</taxon>
    </lineage>
</organism>
<dbReference type="RefSeq" id="WP_258902591.1">
    <property type="nucleotide sequence ID" value="NZ_CP103141.1"/>
</dbReference>